<comment type="caution">
    <text evidence="3">The sequence shown here is derived from an EMBL/GenBank/DDBJ whole genome shotgun (WGS) entry which is preliminary data.</text>
</comment>
<feature type="domain" description="EamA" evidence="2">
    <location>
        <begin position="20"/>
        <end position="153"/>
    </location>
</feature>
<feature type="transmembrane region" description="Helical" evidence="1">
    <location>
        <begin position="138"/>
        <end position="153"/>
    </location>
</feature>
<keyword evidence="1" id="KW-1133">Transmembrane helix</keyword>
<evidence type="ECO:0000256" key="1">
    <source>
        <dbReference type="SAM" id="Phobius"/>
    </source>
</evidence>
<feature type="transmembrane region" description="Helical" evidence="1">
    <location>
        <begin position="219"/>
        <end position="242"/>
    </location>
</feature>
<feature type="transmembrane region" description="Helical" evidence="1">
    <location>
        <begin position="159"/>
        <end position="180"/>
    </location>
</feature>
<reference evidence="3 4" key="1">
    <citation type="submission" date="2016-01" db="EMBL/GenBank/DDBJ databases">
        <title>High potential of lignocellulose degradation of a new Verrucomicrobia species.</title>
        <authorList>
            <person name="Wang Y."/>
            <person name="Shi Y."/>
            <person name="Qiu Z."/>
            <person name="Liu S."/>
            <person name="Yang H."/>
        </authorList>
    </citation>
    <scope>NUCLEOTIDE SEQUENCE [LARGE SCALE GENOMIC DNA]</scope>
    <source>
        <strain evidence="3 4">TSB47</strain>
    </source>
</reference>
<dbReference type="Pfam" id="PF00892">
    <property type="entry name" value="EamA"/>
    <property type="match status" value="2"/>
</dbReference>
<accession>A0A178IMA3</accession>
<sequence length="310" mass="34661">MKNGASDKDNKTEGRHRYGLGILLIICAVFIFSIMDALVKYLGSQSLNSIYIIGIRFTLTFFWTLLILKPWKHPEVTRTKHLGLHLIRAACMIFAAFTVFVALKYLSMPAMTSIVFAAPLIVSILAGYFLGEKIGPRRIVAVIIGFLGVLVVTRPGTSFFSLAALLALLTAVLNAFYSMTTRRLSDHDRPETAFFYTALAGIIVLLPILPFFWETPDSWTIWLALFVLSVLSTLAHGILTIAHKYAPASILAPFYYAQLISAIFLSVIFFKQVPDKWTLIGGSIVVASGLYVFYREHVRKKEKRESQSAR</sequence>
<protein>
    <recommendedName>
        <fullName evidence="2">EamA domain-containing protein</fullName>
    </recommendedName>
</protein>
<feature type="transmembrane region" description="Helical" evidence="1">
    <location>
        <begin position="89"/>
        <end position="107"/>
    </location>
</feature>
<feature type="transmembrane region" description="Helical" evidence="1">
    <location>
        <begin position="113"/>
        <end position="131"/>
    </location>
</feature>
<dbReference type="PANTHER" id="PTHR22911">
    <property type="entry name" value="ACYL-MALONYL CONDENSING ENZYME-RELATED"/>
    <property type="match status" value="1"/>
</dbReference>
<dbReference type="AlphaFoldDB" id="A0A178IMA3"/>
<dbReference type="PANTHER" id="PTHR22911:SF103">
    <property type="entry name" value="BLR2811 PROTEIN"/>
    <property type="match status" value="1"/>
</dbReference>
<feature type="transmembrane region" description="Helical" evidence="1">
    <location>
        <begin position="49"/>
        <end position="68"/>
    </location>
</feature>
<keyword evidence="1" id="KW-0812">Transmembrane</keyword>
<dbReference type="STRING" id="1184151.AW736_06235"/>
<evidence type="ECO:0000313" key="3">
    <source>
        <dbReference type="EMBL" id="OAM90811.1"/>
    </source>
</evidence>
<dbReference type="EMBL" id="LRRQ01000048">
    <property type="protein sequence ID" value="OAM90811.1"/>
    <property type="molecule type" value="Genomic_DNA"/>
</dbReference>
<dbReference type="GO" id="GO:0016020">
    <property type="term" value="C:membrane"/>
    <property type="evidence" value="ECO:0007669"/>
    <property type="project" value="InterPro"/>
</dbReference>
<feature type="transmembrane region" description="Helical" evidence="1">
    <location>
        <begin position="277"/>
        <end position="294"/>
    </location>
</feature>
<feature type="transmembrane region" description="Helical" evidence="1">
    <location>
        <begin position="254"/>
        <end position="271"/>
    </location>
</feature>
<dbReference type="Proteomes" id="UP000078486">
    <property type="component" value="Unassembled WGS sequence"/>
</dbReference>
<organism evidence="3 4">
    <name type="scientific">Termitidicoccus mucosus</name>
    <dbReference type="NCBI Taxonomy" id="1184151"/>
    <lineage>
        <taxon>Bacteria</taxon>
        <taxon>Pseudomonadati</taxon>
        <taxon>Verrucomicrobiota</taxon>
        <taxon>Opitutia</taxon>
        <taxon>Opitutales</taxon>
        <taxon>Opitutaceae</taxon>
        <taxon>Termitidicoccus</taxon>
    </lineage>
</organism>
<gene>
    <name evidence="3" type="ORF">AW736_06235</name>
</gene>
<dbReference type="InterPro" id="IPR037185">
    <property type="entry name" value="EmrE-like"/>
</dbReference>
<keyword evidence="4" id="KW-1185">Reference proteome</keyword>
<feature type="transmembrane region" description="Helical" evidence="1">
    <location>
        <begin position="20"/>
        <end position="43"/>
    </location>
</feature>
<keyword evidence="1" id="KW-0472">Membrane</keyword>
<dbReference type="SUPFAM" id="SSF103481">
    <property type="entry name" value="Multidrug resistance efflux transporter EmrE"/>
    <property type="match status" value="2"/>
</dbReference>
<feature type="transmembrane region" description="Helical" evidence="1">
    <location>
        <begin position="192"/>
        <end position="213"/>
    </location>
</feature>
<evidence type="ECO:0000313" key="4">
    <source>
        <dbReference type="Proteomes" id="UP000078486"/>
    </source>
</evidence>
<feature type="domain" description="EamA" evidence="2">
    <location>
        <begin position="163"/>
        <end position="290"/>
    </location>
</feature>
<evidence type="ECO:0000259" key="2">
    <source>
        <dbReference type="Pfam" id="PF00892"/>
    </source>
</evidence>
<name>A0A178IMA3_9BACT</name>
<proteinExistence type="predicted"/>
<dbReference type="InterPro" id="IPR000620">
    <property type="entry name" value="EamA_dom"/>
</dbReference>